<comment type="caution">
    <text evidence="2">The sequence shown here is derived from an EMBL/GenBank/DDBJ whole genome shotgun (WGS) entry which is preliminary data.</text>
</comment>
<dbReference type="AlphaFoldDB" id="A0AA90SKV2"/>
<feature type="transmembrane region" description="Helical" evidence="1">
    <location>
        <begin position="208"/>
        <end position="229"/>
    </location>
</feature>
<feature type="transmembrane region" description="Helical" evidence="1">
    <location>
        <begin position="52"/>
        <end position="72"/>
    </location>
</feature>
<name>A0AA90SKV2_9ACTN</name>
<keyword evidence="1" id="KW-1133">Transmembrane helix</keyword>
<keyword evidence="1" id="KW-0812">Transmembrane</keyword>
<accession>A0AA90SKV2</accession>
<reference evidence="2" key="1">
    <citation type="submission" date="2023-08" db="EMBL/GenBank/DDBJ databases">
        <title>The draft genome of Tsukamurella strandjordii strain 050030.</title>
        <authorList>
            <person name="Zhao F."/>
            <person name="Feng Y."/>
            <person name="Zong Z."/>
        </authorList>
    </citation>
    <scope>NUCLEOTIDE SEQUENCE</scope>
    <source>
        <strain evidence="2">050030</strain>
    </source>
</reference>
<dbReference type="Pfam" id="PF07077">
    <property type="entry name" value="DUF1345"/>
    <property type="match status" value="1"/>
</dbReference>
<dbReference type="Proteomes" id="UP001178281">
    <property type="component" value="Unassembled WGS sequence"/>
</dbReference>
<evidence type="ECO:0000313" key="3">
    <source>
        <dbReference type="Proteomes" id="UP001178281"/>
    </source>
</evidence>
<sequence>MSNDASATGSESSRPAVAQRRAAVARIRATVMVIVGGTVAVAVGVLDSWRHAPAAGWAAAAGIYVVWVWITISPMDAETTAAHATEEDPQRGLANFLTTTCALASLIAVAIVMSDAHTATPNGRLALGGLALSTTVLSWLMMHLLFTLRYAETYYDTPPPGGIDFNQTEPPRYTDFAYISLSFGTAYCVSDTAITSSDVRAETLRHTLLSFIFANGILATTINLVVSLANSN</sequence>
<proteinExistence type="predicted"/>
<evidence type="ECO:0000313" key="2">
    <source>
        <dbReference type="EMBL" id="MDP0397507.1"/>
    </source>
</evidence>
<feature type="transmembrane region" description="Helical" evidence="1">
    <location>
        <begin position="93"/>
        <end position="113"/>
    </location>
</feature>
<gene>
    <name evidence="2" type="ORF">Q7X28_06165</name>
</gene>
<protein>
    <submittedName>
        <fullName evidence="2">DUF1345 domain-containing protein</fullName>
    </submittedName>
</protein>
<organism evidence="2 3">
    <name type="scientific">Tsukamurella strandjordii</name>
    <dbReference type="NCBI Taxonomy" id="147577"/>
    <lineage>
        <taxon>Bacteria</taxon>
        <taxon>Bacillati</taxon>
        <taxon>Actinomycetota</taxon>
        <taxon>Actinomycetes</taxon>
        <taxon>Mycobacteriales</taxon>
        <taxon>Tsukamurellaceae</taxon>
        <taxon>Tsukamurella</taxon>
    </lineage>
</organism>
<evidence type="ECO:0000256" key="1">
    <source>
        <dbReference type="SAM" id="Phobius"/>
    </source>
</evidence>
<keyword evidence="3" id="KW-1185">Reference proteome</keyword>
<feature type="transmembrane region" description="Helical" evidence="1">
    <location>
        <begin position="125"/>
        <end position="146"/>
    </location>
</feature>
<dbReference type="InterPro" id="IPR009781">
    <property type="entry name" value="DUF1345"/>
</dbReference>
<keyword evidence="1" id="KW-0472">Membrane</keyword>
<dbReference type="EMBL" id="JAUTIX010000002">
    <property type="protein sequence ID" value="MDP0397507.1"/>
    <property type="molecule type" value="Genomic_DNA"/>
</dbReference>
<feature type="transmembrane region" description="Helical" evidence="1">
    <location>
        <begin position="29"/>
        <end position="46"/>
    </location>
</feature>
<dbReference type="RefSeq" id="WP_220658961.1">
    <property type="nucleotide sequence ID" value="NZ_BAAAII010000005.1"/>
</dbReference>